<feature type="compositionally biased region" description="Low complexity" evidence="1">
    <location>
        <begin position="200"/>
        <end position="210"/>
    </location>
</feature>
<comment type="caution">
    <text evidence="3">The sequence shown here is derived from an EMBL/GenBank/DDBJ whole genome shotgun (WGS) entry which is preliminary data.</text>
</comment>
<dbReference type="AlphaFoldDB" id="A0A433Q220"/>
<feature type="compositionally biased region" description="Low complexity" evidence="1">
    <location>
        <begin position="178"/>
        <end position="193"/>
    </location>
</feature>
<organism evidence="3 4">
    <name type="scientific">Jimgerdemannia flammicorona</name>
    <dbReference type="NCBI Taxonomy" id="994334"/>
    <lineage>
        <taxon>Eukaryota</taxon>
        <taxon>Fungi</taxon>
        <taxon>Fungi incertae sedis</taxon>
        <taxon>Mucoromycota</taxon>
        <taxon>Mucoromycotina</taxon>
        <taxon>Endogonomycetes</taxon>
        <taxon>Endogonales</taxon>
        <taxon>Endogonaceae</taxon>
        <taxon>Jimgerdemannia</taxon>
    </lineage>
</organism>
<evidence type="ECO:0000313" key="3">
    <source>
        <dbReference type="EMBL" id="RUS23859.1"/>
    </source>
</evidence>
<dbReference type="Gene3D" id="2.40.50.730">
    <property type="match status" value="1"/>
</dbReference>
<keyword evidence="4" id="KW-1185">Reference proteome</keyword>
<feature type="compositionally biased region" description="Polar residues" evidence="1">
    <location>
        <begin position="217"/>
        <end position="228"/>
    </location>
</feature>
<feature type="compositionally biased region" description="Acidic residues" evidence="1">
    <location>
        <begin position="84"/>
        <end position="103"/>
    </location>
</feature>
<feature type="region of interest" description="Disordered" evidence="1">
    <location>
        <begin position="72"/>
        <end position="140"/>
    </location>
</feature>
<sequence>MESPSIAATRKKRRSTEKNTSDKFAELRELKRKGVSRLATYKVKEEEDIYETVNEEDYQAIVKGRLQEDDFVVDDDGSGYIDNGLEDWDREAGDSDDDDDDEVNVAGRPKKKGDKKHKRRKKDDAEKVKPNGQINSFFKRGAAANVGVAKKITNTATDNDFMTDLLKDLENEAPQPILTTSSLSRPSRTTNSLAPPPAPALALSRRPLASKFDEHTTFTPPSTRNSFPRTITTTDPARRDDDDRRVSQSEPMDDSNVDDFSIDDDDFAAMDALLDSETTMMEVDPPSETPTGPSDPSPVPLKFNPLQTQARDARRPIAVVNASSSRAEPPRETQRPTVVKAEPSGYQAWEAVRAEMSGSGTAEPAMGENRMGERAEVVEEDGSVRIWWFDALERQGVVYLFGKVLNKATGRHVSCCVTINEIERNLFVLPRVYKLDSE</sequence>
<evidence type="ECO:0000256" key="1">
    <source>
        <dbReference type="SAM" id="MobiDB-lite"/>
    </source>
</evidence>
<dbReference type="GO" id="GO:0003688">
    <property type="term" value="F:DNA replication origin binding"/>
    <property type="evidence" value="ECO:0007669"/>
    <property type="project" value="TreeGrafter"/>
</dbReference>
<feature type="compositionally biased region" description="Acidic residues" evidence="1">
    <location>
        <begin position="251"/>
        <end position="262"/>
    </location>
</feature>
<dbReference type="GO" id="GO:1902975">
    <property type="term" value="P:mitotic DNA replication initiation"/>
    <property type="evidence" value="ECO:0007669"/>
    <property type="project" value="TreeGrafter"/>
</dbReference>
<dbReference type="PANTHER" id="PTHR45861">
    <property type="entry name" value="DNA POLYMERASE ALPHA CATALYTIC SUBUNIT"/>
    <property type="match status" value="1"/>
</dbReference>
<dbReference type="Proteomes" id="UP000274822">
    <property type="component" value="Unassembled WGS sequence"/>
</dbReference>
<dbReference type="GO" id="GO:0003682">
    <property type="term" value="F:chromatin binding"/>
    <property type="evidence" value="ECO:0007669"/>
    <property type="project" value="TreeGrafter"/>
</dbReference>
<name>A0A433Q220_9FUNG</name>
<dbReference type="GO" id="GO:0005658">
    <property type="term" value="C:alpha DNA polymerase:primase complex"/>
    <property type="evidence" value="ECO:0007669"/>
    <property type="project" value="TreeGrafter"/>
</dbReference>
<dbReference type="GO" id="GO:0006272">
    <property type="term" value="P:leading strand elongation"/>
    <property type="evidence" value="ECO:0007669"/>
    <property type="project" value="TreeGrafter"/>
</dbReference>
<dbReference type="PANTHER" id="PTHR45861:SF1">
    <property type="entry name" value="DNA POLYMERASE ALPHA CATALYTIC SUBUNIT"/>
    <property type="match status" value="1"/>
</dbReference>
<accession>A0A433Q220</accession>
<dbReference type="GO" id="GO:0006273">
    <property type="term" value="P:lagging strand elongation"/>
    <property type="evidence" value="ECO:0007669"/>
    <property type="project" value="TreeGrafter"/>
</dbReference>
<dbReference type="GO" id="GO:0003697">
    <property type="term" value="F:single-stranded DNA binding"/>
    <property type="evidence" value="ECO:0007669"/>
    <property type="project" value="TreeGrafter"/>
</dbReference>
<feature type="compositionally biased region" description="Basic residues" evidence="1">
    <location>
        <begin position="108"/>
        <end position="121"/>
    </location>
</feature>
<feature type="domain" description="DNA polymerase alpha catalytic subunit N-terminal" evidence="2">
    <location>
        <begin position="25"/>
        <end position="89"/>
    </location>
</feature>
<feature type="region of interest" description="Disordered" evidence="1">
    <location>
        <begin position="172"/>
        <end position="262"/>
    </location>
</feature>
<reference evidence="3 4" key="1">
    <citation type="journal article" date="2018" name="New Phytol.">
        <title>Phylogenomics of Endogonaceae and evolution of mycorrhizas within Mucoromycota.</title>
        <authorList>
            <person name="Chang Y."/>
            <person name="Desiro A."/>
            <person name="Na H."/>
            <person name="Sandor L."/>
            <person name="Lipzen A."/>
            <person name="Clum A."/>
            <person name="Barry K."/>
            <person name="Grigoriev I.V."/>
            <person name="Martin F.M."/>
            <person name="Stajich J.E."/>
            <person name="Smith M.E."/>
            <person name="Bonito G."/>
            <person name="Spatafora J.W."/>
        </authorList>
    </citation>
    <scope>NUCLEOTIDE SEQUENCE [LARGE SCALE GENOMIC DNA]</scope>
    <source>
        <strain evidence="3 4">AD002</strain>
    </source>
</reference>
<dbReference type="EMBL" id="RBNJ01018295">
    <property type="protein sequence ID" value="RUS23859.1"/>
    <property type="molecule type" value="Genomic_DNA"/>
</dbReference>
<feature type="region of interest" description="Disordered" evidence="1">
    <location>
        <begin position="320"/>
        <end position="340"/>
    </location>
</feature>
<dbReference type="InterPro" id="IPR024647">
    <property type="entry name" value="DNA_pol_a_cat_su_N"/>
</dbReference>
<dbReference type="Pfam" id="PF12254">
    <property type="entry name" value="DNA_pol_alpha_N"/>
    <property type="match status" value="1"/>
</dbReference>
<evidence type="ECO:0000313" key="4">
    <source>
        <dbReference type="Proteomes" id="UP000274822"/>
    </source>
</evidence>
<gene>
    <name evidence="3" type="ORF">BC938DRAFT_474512</name>
</gene>
<feature type="region of interest" description="Disordered" evidence="1">
    <location>
        <begin position="1"/>
        <end position="23"/>
    </location>
</feature>
<protein>
    <submittedName>
        <fullName evidence="3">DNA polymerase alpha subunit p180 N terminal-domain-containing protein</fullName>
    </submittedName>
</protein>
<evidence type="ECO:0000259" key="2">
    <source>
        <dbReference type="Pfam" id="PF12254"/>
    </source>
</evidence>
<proteinExistence type="predicted"/>
<feature type="compositionally biased region" description="Basic and acidic residues" evidence="1">
    <location>
        <begin position="236"/>
        <end position="247"/>
    </location>
</feature>
<dbReference type="GO" id="GO:0003887">
    <property type="term" value="F:DNA-directed DNA polymerase activity"/>
    <property type="evidence" value="ECO:0007669"/>
    <property type="project" value="TreeGrafter"/>
</dbReference>